<dbReference type="Proteomes" id="UP000253204">
    <property type="component" value="Unassembled WGS sequence"/>
</dbReference>
<gene>
    <name evidence="2" type="ORF">DU506_00590</name>
</gene>
<protein>
    <submittedName>
        <fullName evidence="2">Uncharacterized protein</fullName>
    </submittedName>
</protein>
<dbReference type="RefSeq" id="WP_114485015.1">
    <property type="nucleotide sequence ID" value="NZ_CBCSHM010000005.1"/>
</dbReference>
<sequence length="96" mass="10571">MRDTNSETQNNSQTTLMGETYSPAVEAAIEKASHIDDKTSDAFNEALFQVQQLMGVDDGGVASVMFSGPDEDWREATPAQRLVELHAYIAAEKDYL</sequence>
<dbReference type="AlphaFoldDB" id="A0A368UAX4"/>
<evidence type="ECO:0000256" key="1">
    <source>
        <dbReference type="SAM" id="MobiDB-lite"/>
    </source>
</evidence>
<reference evidence="2 3" key="1">
    <citation type="submission" date="2018-07" db="EMBL/GenBank/DDBJ databases">
        <title>Halomonas rutogse sp. nov., isolated from Lake TangqianCo on Tibetan Plateau.</title>
        <authorList>
            <person name="Lu H."/>
            <person name="Xing P."/>
            <person name="Wu Q."/>
        </authorList>
    </citation>
    <scope>NUCLEOTIDE SEQUENCE [LARGE SCALE GENOMIC DNA]</scope>
    <source>
        <strain evidence="2 3">TQ8S</strain>
    </source>
</reference>
<evidence type="ECO:0000313" key="3">
    <source>
        <dbReference type="Proteomes" id="UP000253204"/>
    </source>
</evidence>
<proteinExistence type="predicted"/>
<keyword evidence="3" id="KW-1185">Reference proteome</keyword>
<name>A0A368UAX4_9GAMM</name>
<accession>A0A368UAX4</accession>
<comment type="caution">
    <text evidence="2">The sequence shown here is derived from an EMBL/GenBank/DDBJ whole genome shotgun (WGS) entry which is preliminary data.</text>
</comment>
<evidence type="ECO:0000313" key="2">
    <source>
        <dbReference type="EMBL" id="RCV93687.1"/>
    </source>
</evidence>
<dbReference type="EMBL" id="QPIJ01000001">
    <property type="protein sequence ID" value="RCV93687.1"/>
    <property type="molecule type" value="Genomic_DNA"/>
</dbReference>
<feature type="compositionally biased region" description="Low complexity" evidence="1">
    <location>
        <begin position="1"/>
        <end position="15"/>
    </location>
</feature>
<organism evidence="2 3">
    <name type="scientific">Vreelandella rituensis</name>
    <dbReference type="NCBI Taxonomy" id="2282306"/>
    <lineage>
        <taxon>Bacteria</taxon>
        <taxon>Pseudomonadati</taxon>
        <taxon>Pseudomonadota</taxon>
        <taxon>Gammaproteobacteria</taxon>
        <taxon>Oceanospirillales</taxon>
        <taxon>Halomonadaceae</taxon>
        <taxon>Vreelandella</taxon>
    </lineage>
</organism>
<feature type="region of interest" description="Disordered" evidence="1">
    <location>
        <begin position="1"/>
        <end position="21"/>
    </location>
</feature>